<organism evidence="2 3">
    <name type="scientific">Hirschia litorea</name>
    <dbReference type="NCBI Taxonomy" id="1199156"/>
    <lineage>
        <taxon>Bacteria</taxon>
        <taxon>Pseudomonadati</taxon>
        <taxon>Pseudomonadota</taxon>
        <taxon>Alphaproteobacteria</taxon>
        <taxon>Hyphomonadales</taxon>
        <taxon>Hyphomonadaceae</taxon>
        <taxon>Hirschia</taxon>
    </lineage>
</organism>
<name>A0ABW2ILB6_9PROT</name>
<dbReference type="Gene3D" id="3.10.450.50">
    <property type="match status" value="1"/>
</dbReference>
<protein>
    <submittedName>
        <fullName evidence="2">YybH family protein</fullName>
    </submittedName>
</protein>
<dbReference type="EMBL" id="JBHTBR010000005">
    <property type="protein sequence ID" value="MFC7291944.1"/>
    <property type="molecule type" value="Genomic_DNA"/>
</dbReference>
<comment type="caution">
    <text evidence="2">The sequence shown here is derived from an EMBL/GenBank/DDBJ whole genome shotgun (WGS) entry which is preliminary data.</text>
</comment>
<dbReference type="InterPro" id="IPR027843">
    <property type="entry name" value="DUF4440"/>
</dbReference>
<dbReference type="SUPFAM" id="SSF54427">
    <property type="entry name" value="NTF2-like"/>
    <property type="match status" value="1"/>
</dbReference>
<dbReference type="RefSeq" id="WP_382167184.1">
    <property type="nucleotide sequence ID" value="NZ_JBHTBR010000005.1"/>
</dbReference>
<evidence type="ECO:0000313" key="3">
    <source>
        <dbReference type="Proteomes" id="UP001596492"/>
    </source>
</evidence>
<accession>A0ABW2ILB6</accession>
<evidence type="ECO:0000313" key="2">
    <source>
        <dbReference type="EMBL" id="MFC7291944.1"/>
    </source>
</evidence>
<evidence type="ECO:0000259" key="1">
    <source>
        <dbReference type="Pfam" id="PF14534"/>
    </source>
</evidence>
<gene>
    <name evidence="2" type="ORF">ACFQS8_09985</name>
</gene>
<sequence length="164" mass="18295">MKRASLILGSVVLGFAILGGCATAPDPILVEQVRVAAFKKVQKQADFEIRALLKQQNAAWNNGDIDGFMKGYLPSENLRFASGDNITWGYDETLSRYKSRYDTPEKMGKISMEIQEVRVFTDTDAMVFGRWFLARPKEGDVGGLFTLILEKQAGEWLVVADHTS</sequence>
<reference evidence="3" key="1">
    <citation type="journal article" date="2019" name="Int. J. Syst. Evol. Microbiol.">
        <title>The Global Catalogue of Microorganisms (GCM) 10K type strain sequencing project: providing services to taxonomists for standard genome sequencing and annotation.</title>
        <authorList>
            <consortium name="The Broad Institute Genomics Platform"/>
            <consortium name="The Broad Institute Genome Sequencing Center for Infectious Disease"/>
            <person name="Wu L."/>
            <person name="Ma J."/>
        </authorList>
    </citation>
    <scope>NUCLEOTIDE SEQUENCE [LARGE SCALE GENOMIC DNA]</scope>
    <source>
        <strain evidence="3">CCUG 51308</strain>
    </source>
</reference>
<dbReference type="PROSITE" id="PS51257">
    <property type="entry name" value="PROKAR_LIPOPROTEIN"/>
    <property type="match status" value="1"/>
</dbReference>
<feature type="domain" description="DUF4440" evidence="1">
    <location>
        <begin position="49"/>
        <end position="157"/>
    </location>
</feature>
<keyword evidence="3" id="KW-1185">Reference proteome</keyword>
<dbReference type="Pfam" id="PF14534">
    <property type="entry name" value="DUF4440"/>
    <property type="match status" value="1"/>
</dbReference>
<dbReference type="InterPro" id="IPR032710">
    <property type="entry name" value="NTF2-like_dom_sf"/>
</dbReference>
<dbReference type="Proteomes" id="UP001596492">
    <property type="component" value="Unassembled WGS sequence"/>
</dbReference>
<proteinExistence type="predicted"/>